<reference evidence="2 3" key="1">
    <citation type="submission" date="2018-09" db="EMBL/GenBank/DDBJ databases">
        <authorList>
            <person name="Zhu H."/>
        </authorList>
    </citation>
    <scope>NUCLEOTIDE SEQUENCE [LARGE SCALE GENOMIC DNA]</scope>
    <source>
        <strain evidence="2 3">K1W22B-8</strain>
    </source>
</reference>
<feature type="region of interest" description="Disordered" evidence="1">
    <location>
        <begin position="1"/>
        <end position="47"/>
    </location>
</feature>
<accession>A0A418WUJ8</accession>
<evidence type="ECO:0000313" key="2">
    <source>
        <dbReference type="EMBL" id="RJF94911.1"/>
    </source>
</evidence>
<organism evidence="2 3">
    <name type="scientific">Oleomonas cavernae</name>
    <dbReference type="NCBI Taxonomy" id="2320859"/>
    <lineage>
        <taxon>Bacteria</taxon>
        <taxon>Pseudomonadati</taxon>
        <taxon>Pseudomonadota</taxon>
        <taxon>Alphaproteobacteria</taxon>
        <taxon>Acetobacterales</taxon>
        <taxon>Acetobacteraceae</taxon>
        <taxon>Oleomonas</taxon>
    </lineage>
</organism>
<dbReference type="EMBL" id="QYUK01000008">
    <property type="protein sequence ID" value="RJF94911.1"/>
    <property type="molecule type" value="Genomic_DNA"/>
</dbReference>
<name>A0A418WUJ8_9PROT</name>
<sequence length="65" mass="6386">MTLPTTAPASVATRMVASAERRARAMSPGDRSTAGSGAGGPQGDEAVDITVADVAERAAQAGLAM</sequence>
<dbReference type="Proteomes" id="UP000284605">
    <property type="component" value="Unassembled WGS sequence"/>
</dbReference>
<keyword evidence="3" id="KW-1185">Reference proteome</keyword>
<evidence type="ECO:0000256" key="1">
    <source>
        <dbReference type="SAM" id="MobiDB-lite"/>
    </source>
</evidence>
<gene>
    <name evidence="2" type="ORF">D3874_03620</name>
</gene>
<proteinExistence type="predicted"/>
<protein>
    <submittedName>
        <fullName evidence="2">Uncharacterized protein</fullName>
    </submittedName>
</protein>
<dbReference type="AlphaFoldDB" id="A0A418WUJ8"/>
<evidence type="ECO:0000313" key="3">
    <source>
        <dbReference type="Proteomes" id="UP000284605"/>
    </source>
</evidence>
<comment type="caution">
    <text evidence="2">The sequence shown here is derived from an EMBL/GenBank/DDBJ whole genome shotgun (WGS) entry which is preliminary data.</text>
</comment>